<dbReference type="InterPro" id="IPR011008">
    <property type="entry name" value="Dimeric_a/b-barrel"/>
</dbReference>
<accession>A0ABT9PG77</accession>
<dbReference type="Proteomes" id="UP001230145">
    <property type="component" value="Unassembled WGS sequence"/>
</dbReference>
<organism evidence="10 11">
    <name type="scientific">Trueperella abortisuis</name>
    <dbReference type="NCBI Taxonomy" id="445930"/>
    <lineage>
        <taxon>Bacteria</taxon>
        <taxon>Bacillati</taxon>
        <taxon>Actinomycetota</taxon>
        <taxon>Actinomycetes</taxon>
        <taxon>Actinomycetales</taxon>
        <taxon>Actinomycetaceae</taxon>
        <taxon>Trueperella</taxon>
    </lineage>
</organism>
<evidence type="ECO:0000256" key="1">
    <source>
        <dbReference type="ARBA" id="ARBA00001739"/>
    </source>
</evidence>
<evidence type="ECO:0000256" key="5">
    <source>
        <dbReference type="ARBA" id="ARBA00012070"/>
    </source>
</evidence>
<comment type="similarity">
    <text evidence="3 8">Belongs to the muconolactone Delta-isomerase family.</text>
</comment>
<evidence type="ECO:0000313" key="10">
    <source>
        <dbReference type="EMBL" id="MDP9831714.1"/>
    </source>
</evidence>
<dbReference type="InterPro" id="IPR026029">
    <property type="entry name" value="MLI_dom"/>
</dbReference>
<protein>
    <recommendedName>
        <fullName evidence="5 8">Muconolactone Delta-isomerase</fullName>
        <shortName evidence="8">MIase</shortName>
        <ecNumber evidence="5 8">5.3.3.4</ecNumber>
    </recommendedName>
</protein>
<keyword evidence="11" id="KW-1185">Reference proteome</keyword>
<evidence type="ECO:0000256" key="7">
    <source>
        <dbReference type="ARBA" id="ARBA00023235"/>
    </source>
</evidence>
<dbReference type="EMBL" id="JAUSQL010000001">
    <property type="protein sequence ID" value="MDP9831714.1"/>
    <property type="molecule type" value="Genomic_DNA"/>
</dbReference>
<comment type="pathway">
    <text evidence="2 8">Aromatic compound metabolism; beta-ketoadipate pathway; 5-oxo-4,5-dihydro-2-furylacetate from catechol: step 3/3.</text>
</comment>
<keyword evidence="6 8" id="KW-0058">Aromatic hydrocarbons catabolism</keyword>
<evidence type="ECO:0000313" key="11">
    <source>
        <dbReference type="Proteomes" id="UP001230145"/>
    </source>
</evidence>
<name>A0ABT9PG77_9ACTO</name>
<comment type="caution">
    <text evidence="10">The sequence shown here is derived from an EMBL/GenBank/DDBJ whole genome shotgun (WGS) entry which is preliminary data.</text>
</comment>
<dbReference type="Gene3D" id="3.30.70.1060">
    <property type="entry name" value="Dimeric alpha+beta barrel"/>
    <property type="match status" value="1"/>
</dbReference>
<keyword evidence="7 8" id="KW-0413">Isomerase</keyword>
<evidence type="ECO:0000256" key="3">
    <source>
        <dbReference type="ARBA" id="ARBA00010882"/>
    </source>
</evidence>
<dbReference type="EC" id="5.3.3.4" evidence="5 8"/>
<dbReference type="RefSeq" id="WP_296931434.1">
    <property type="nucleotide sequence ID" value="NZ_JAUSQL010000001.1"/>
</dbReference>
<gene>
    <name evidence="10" type="ORF">J2S45_000393</name>
</gene>
<dbReference type="GO" id="GO:0016159">
    <property type="term" value="F:muconolactone delta-isomerase activity"/>
    <property type="evidence" value="ECO:0007669"/>
    <property type="project" value="UniProtKB-EC"/>
</dbReference>
<dbReference type="SUPFAM" id="SSF54909">
    <property type="entry name" value="Dimeric alpha+beta barrel"/>
    <property type="match status" value="1"/>
</dbReference>
<feature type="domain" description="Muconolactone isomerase" evidence="9">
    <location>
        <begin position="1"/>
        <end position="89"/>
    </location>
</feature>
<sequence>MEYLVEMEVKFPESLTPEQVADFQERERHYSQKLQEGGELKAIYRVVGRYANVSIFDVESNQHLHDTLSGFPMYPYMDIRTTALCTHPNSIR</sequence>
<evidence type="ECO:0000256" key="2">
    <source>
        <dbReference type="ARBA" id="ARBA00005193"/>
    </source>
</evidence>
<dbReference type="Pfam" id="PF02426">
    <property type="entry name" value="MIase"/>
    <property type="match status" value="1"/>
</dbReference>
<comment type="subunit">
    <text evidence="4">Homodecamer.</text>
</comment>
<proteinExistence type="inferred from homology"/>
<evidence type="ECO:0000259" key="9">
    <source>
        <dbReference type="Pfam" id="PF02426"/>
    </source>
</evidence>
<comment type="catalytic activity">
    <reaction evidence="1 8">
        <text>(S)-muconolactone = (4,5-dihydro-5-oxofuran-2-yl)-acetate</text>
        <dbReference type="Rhea" id="RHEA:12348"/>
        <dbReference type="ChEBI" id="CHEBI:58425"/>
        <dbReference type="ChEBI" id="CHEBI:58736"/>
        <dbReference type="EC" id="5.3.3.4"/>
    </reaction>
</comment>
<evidence type="ECO:0000256" key="6">
    <source>
        <dbReference type="ARBA" id="ARBA00022797"/>
    </source>
</evidence>
<dbReference type="InterPro" id="IPR003464">
    <property type="entry name" value="Muconolactone_d_Isoase"/>
</dbReference>
<reference evidence="10 11" key="1">
    <citation type="submission" date="2023-07" db="EMBL/GenBank/DDBJ databases">
        <title>Sequencing the genomes of 1000 actinobacteria strains.</title>
        <authorList>
            <person name="Klenk H.-P."/>
        </authorList>
    </citation>
    <scope>NUCLEOTIDE SEQUENCE [LARGE SCALE GENOMIC DNA]</scope>
    <source>
        <strain evidence="10 11">DSM 19515</strain>
    </source>
</reference>
<evidence type="ECO:0000256" key="8">
    <source>
        <dbReference type="PIRNR" id="PIRNR001486"/>
    </source>
</evidence>
<evidence type="ECO:0000256" key="4">
    <source>
        <dbReference type="ARBA" id="ARBA00011365"/>
    </source>
</evidence>
<dbReference type="PIRSF" id="PIRSF001486">
    <property type="entry name" value="CatC"/>
    <property type="match status" value="1"/>
</dbReference>